<evidence type="ECO:0000256" key="1">
    <source>
        <dbReference type="SAM" id="SignalP"/>
    </source>
</evidence>
<dbReference type="Proteomes" id="UP000184444">
    <property type="component" value="Unassembled WGS sequence"/>
</dbReference>
<organism evidence="2 3">
    <name type="scientific">Paracoccus solventivorans</name>
    <dbReference type="NCBI Taxonomy" id="53463"/>
    <lineage>
        <taxon>Bacteria</taxon>
        <taxon>Pseudomonadati</taxon>
        <taxon>Pseudomonadota</taxon>
        <taxon>Alphaproteobacteria</taxon>
        <taxon>Rhodobacterales</taxon>
        <taxon>Paracoccaceae</taxon>
        <taxon>Paracoccus</taxon>
    </lineage>
</organism>
<reference evidence="3" key="1">
    <citation type="submission" date="2016-11" db="EMBL/GenBank/DDBJ databases">
        <authorList>
            <person name="Varghese N."/>
            <person name="Submissions S."/>
        </authorList>
    </citation>
    <scope>NUCLEOTIDE SEQUENCE [LARGE SCALE GENOMIC DNA]</scope>
    <source>
        <strain evidence="3">DSM 6637</strain>
    </source>
</reference>
<keyword evidence="3" id="KW-1185">Reference proteome</keyword>
<dbReference type="AlphaFoldDB" id="A0A1M7JYG9"/>
<evidence type="ECO:0000313" key="2">
    <source>
        <dbReference type="EMBL" id="SHM58024.1"/>
    </source>
</evidence>
<sequence length="212" mass="23258">MKPATLAVFAFLGIAGGAPAGAYPIDCAILLCMAGGFPASAECSAAKAEVIRRITPWPVEPPLQLWRCPMGISAEDAALAGIALPQLGPDGLTPEVRAYRDAMEIYHVRFTRAFDRDTGEYFQDGTQVGTYGEEGSFAWRYGSFANGPEWLAGAVGGKRVPITECVSEDREGGCRRYEIIRYENRGRWPVTRGVAFRYRDHTGAVHDEFVRY</sequence>
<name>A0A1M7JYG9_9RHOB</name>
<protein>
    <submittedName>
        <fullName evidence="2">Uncharacterized protein</fullName>
    </submittedName>
</protein>
<dbReference type="STRING" id="53463.SAMN05444389_11466"/>
<feature type="signal peptide" evidence="1">
    <location>
        <begin position="1"/>
        <end position="20"/>
    </location>
</feature>
<proteinExistence type="predicted"/>
<dbReference type="RefSeq" id="WP_234952114.1">
    <property type="nucleotide sequence ID" value="NZ_FRCK01000014.1"/>
</dbReference>
<accession>A0A1M7JYG9</accession>
<keyword evidence="1" id="KW-0732">Signal</keyword>
<gene>
    <name evidence="2" type="ORF">SAMN05444389_11466</name>
</gene>
<dbReference type="EMBL" id="FRCK01000014">
    <property type="protein sequence ID" value="SHM58024.1"/>
    <property type="molecule type" value="Genomic_DNA"/>
</dbReference>
<feature type="chain" id="PRO_5012274726" evidence="1">
    <location>
        <begin position="21"/>
        <end position="212"/>
    </location>
</feature>
<evidence type="ECO:0000313" key="3">
    <source>
        <dbReference type="Proteomes" id="UP000184444"/>
    </source>
</evidence>